<accession>A0A0P7B514</accession>
<evidence type="ECO:0000313" key="3">
    <source>
        <dbReference type="Proteomes" id="UP000050424"/>
    </source>
</evidence>
<reference evidence="2 3" key="1">
    <citation type="submission" date="2015-09" db="EMBL/GenBank/DDBJ databases">
        <title>Draft genome of a European isolate of the apple canker pathogen Neonectria ditissima.</title>
        <authorList>
            <person name="Gomez-Cortecero A."/>
            <person name="Harrison R.J."/>
            <person name="Armitage A.D."/>
        </authorList>
    </citation>
    <scope>NUCLEOTIDE SEQUENCE [LARGE SCALE GENOMIC DNA]</scope>
    <source>
        <strain evidence="2 3">R09/05</strain>
    </source>
</reference>
<name>A0A0P7B514_9HYPO</name>
<feature type="region of interest" description="Disordered" evidence="1">
    <location>
        <begin position="29"/>
        <end position="88"/>
    </location>
</feature>
<keyword evidence="3" id="KW-1185">Reference proteome</keyword>
<evidence type="ECO:0000256" key="1">
    <source>
        <dbReference type="SAM" id="MobiDB-lite"/>
    </source>
</evidence>
<gene>
    <name evidence="2" type="ORF">AK830_g11454</name>
</gene>
<comment type="caution">
    <text evidence="2">The sequence shown here is derived from an EMBL/GenBank/DDBJ whole genome shotgun (WGS) entry which is preliminary data.</text>
</comment>
<proteinExistence type="predicted"/>
<dbReference type="OrthoDB" id="5372011at2759"/>
<dbReference type="EMBL" id="LKCW01000273">
    <property type="protein sequence ID" value="KPM35120.1"/>
    <property type="molecule type" value="Genomic_DNA"/>
</dbReference>
<feature type="region of interest" description="Disordered" evidence="1">
    <location>
        <begin position="120"/>
        <end position="140"/>
    </location>
</feature>
<dbReference type="AlphaFoldDB" id="A0A0P7B514"/>
<evidence type="ECO:0000313" key="2">
    <source>
        <dbReference type="EMBL" id="KPM35120.1"/>
    </source>
</evidence>
<dbReference type="Proteomes" id="UP000050424">
    <property type="component" value="Unassembled WGS sequence"/>
</dbReference>
<organism evidence="2 3">
    <name type="scientific">Neonectria ditissima</name>
    <dbReference type="NCBI Taxonomy" id="78410"/>
    <lineage>
        <taxon>Eukaryota</taxon>
        <taxon>Fungi</taxon>
        <taxon>Dikarya</taxon>
        <taxon>Ascomycota</taxon>
        <taxon>Pezizomycotina</taxon>
        <taxon>Sordariomycetes</taxon>
        <taxon>Hypocreomycetidae</taxon>
        <taxon>Hypocreales</taxon>
        <taxon>Nectriaceae</taxon>
        <taxon>Neonectria</taxon>
    </lineage>
</organism>
<feature type="compositionally biased region" description="Basic and acidic residues" evidence="1">
    <location>
        <begin position="35"/>
        <end position="52"/>
    </location>
</feature>
<sequence length="140" mass="15504">MTSHPHSHLHAAHMHAAHLHAQSSQYCSSEVFTPEMRDRQARGKDPYGKAEGSEESEGSDDPHVRPGRKPAVETFAERERKGEALSVLDNPETLMAHAQANDDSISGQRLRFMRQLCGLEGKPNVGRKGKGRRISDRGGR</sequence>
<protein>
    <submittedName>
        <fullName evidence="2">Uncharacterized protein</fullName>
    </submittedName>
</protein>